<gene>
    <name evidence="1" type="ORF">B0I10_11775</name>
</gene>
<dbReference type="Proteomes" id="UP000249518">
    <property type="component" value="Unassembled WGS sequence"/>
</dbReference>
<accession>A0A328WQD9</accession>
<proteinExistence type="predicted"/>
<evidence type="ECO:0000313" key="2">
    <source>
        <dbReference type="Proteomes" id="UP000249518"/>
    </source>
</evidence>
<dbReference type="AlphaFoldDB" id="A0A328WQD9"/>
<evidence type="ECO:0000313" key="1">
    <source>
        <dbReference type="EMBL" id="RAR46577.1"/>
    </source>
</evidence>
<keyword evidence="2" id="KW-1185">Reference proteome</keyword>
<comment type="caution">
    <text evidence="1">The sequence shown here is derived from an EMBL/GenBank/DDBJ whole genome shotgun (WGS) entry which is preliminary data.</text>
</comment>
<name>A0A328WQD9_9FLAO</name>
<sequence length="74" mass="8485">MNKKNPSHEKKHINKVEEPTEAYQVKTNLDVSVIGYDEKGNAINKNEFIDDIEQALLEIKSGKLKMKSVSEIRK</sequence>
<organism evidence="1 2">
    <name type="scientific">Flavobacterium lacus</name>
    <dbReference type="NCBI Taxonomy" id="1353778"/>
    <lineage>
        <taxon>Bacteria</taxon>
        <taxon>Pseudomonadati</taxon>
        <taxon>Bacteroidota</taxon>
        <taxon>Flavobacteriia</taxon>
        <taxon>Flavobacteriales</taxon>
        <taxon>Flavobacteriaceae</taxon>
        <taxon>Flavobacterium</taxon>
    </lineage>
</organism>
<dbReference type="RefSeq" id="WP_112087251.1">
    <property type="nucleotide sequence ID" value="NZ_QLSV01000017.1"/>
</dbReference>
<protein>
    <submittedName>
        <fullName evidence="1">Uncharacterized protein</fullName>
    </submittedName>
</protein>
<reference evidence="1 2" key="1">
    <citation type="submission" date="2018-06" db="EMBL/GenBank/DDBJ databases">
        <title>Genomic Encyclopedia of Type Strains, Phase III (KMG-III): the genomes of soil and plant-associated and newly described type strains.</title>
        <authorList>
            <person name="Whitman W."/>
        </authorList>
    </citation>
    <scope>NUCLEOTIDE SEQUENCE [LARGE SCALE GENOMIC DNA]</scope>
    <source>
        <strain evidence="1 2">CGMCC 1.12504</strain>
    </source>
</reference>
<dbReference type="EMBL" id="QLSV01000017">
    <property type="protein sequence ID" value="RAR46577.1"/>
    <property type="molecule type" value="Genomic_DNA"/>
</dbReference>